<evidence type="ECO:0000313" key="2">
    <source>
        <dbReference type="Proteomes" id="UP000277671"/>
    </source>
</evidence>
<dbReference type="InterPro" id="IPR019587">
    <property type="entry name" value="Polyketide_cyclase/dehydratase"/>
</dbReference>
<sequence>MATVAVTRVVDAPADELWRVFTDLPGRAGWLSTVTGIEVLTPGPLRVGSTWREGHRLPDGTELAEEFRVEEAVPPHRLTVTSAGIGVEYRTAYTFTPIEGRRRRRAGRTAVSVVQEGSVTAPYGRLLALVFGGLAARTVEGVLRRDLADLAAAVAADAPEHRGGPAAAA</sequence>
<organism evidence="1 2">
    <name type="scientific">Micromonospora pisi</name>
    <dbReference type="NCBI Taxonomy" id="589240"/>
    <lineage>
        <taxon>Bacteria</taxon>
        <taxon>Bacillati</taxon>
        <taxon>Actinomycetota</taxon>
        <taxon>Actinomycetes</taxon>
        <taxon>Micromonosporales</taxon>
        <taxon>Micromonosporaceae</taxon>
        <taxon>Micromonospora</taxon>
    </lineage>
</organism>
<dbReference type="CDD" id="cd07812">
    <property type="entry name" value="SRPBCC"/>
    <property type="match status" value="1"/>
</dbReference>
<dbReference type="AlphaFoldDB" id="A0A495JJE6"/>
<evidence type="ECO:0000313" key="1">
    <source>
        <dbReference type="EMBL" id="RKR88941.1"/>
    </source>
</evidence>
<dbReference type="InterPro" id="IPR023393">
    <property type="entry name" value="START-like_dom_sf"/>
</dbReference>
<dbReference type="Proteomes" id="UP000277671">
    <property type="component" value="Unassembled WGS sequence"/>
</dbReference>
<dbReference type="Gene3D" id="3.30.530.20">
    <property type="match status" value="1"/>
</dbReference>
<proteinExistence type="predicted"/>
<comment type="caution">
    <text evidence="1">The sequence shown here is derived from an EMBL/GenBank/DDBJ whole genome shotgun (WGS) entry which is preliminary data.</text>
</comment>
<dbReference type="Pfam" id="PF10604">
    <property type="entry name" value="Polyketide_cyc2"/>
    <property type="match status" value="1"/>
</dbReference>
<protein>
    <submittedName>
        <fullName evidence="1">Polyketide cyclase/dehydrase/lipid transport protein</fullName>
    </submittedName>
</protein>
<keyword evidence="2" id="KW-1185">Reference proteome</keyword>
<reference evidence="1 2" key="1">
    <citation type="submission" date="2018-10" db="EMBL/GenBank/DDBJ databases">
        <title>Sequencing the genomes of 1000 actinobacteria strains.</title>
        <authorList>
            <person name="Klenk H.-P."/>
        </authorList>
    </citation>
    <scope>NUCLEOTIDE SEQUENCE [LARGE SCALE GENOMIC DNA]</scope>
    <source>
        <strain evidence="1 2">DSM 45175</strain>
    </source>
</reference>
<dbReference type="OrthoDB" id="4773254at2"/>
<dbReference type="SUPFAM" id="SSF55961">
    <property type="entry name" value="Bet v1-like"/>
    <property type="match status" value="1"/>
</dbReference>
<gene>
    <name evidence="1" type="ORF">BDK92_3275</name>
</gene>
<dbReference type="RefSeq" id="WP_121157480.1">
    <property type="nucleotide sequence ID" value="NZ_RBKT01000001.1"/>
</dbReference>
<dbReference type="EMBL" id="RBKT01000001">
    <property type="protein sequence ID" value="RKR88941.1"/>
    <property type="molecule type" value="Genomic_DNA"/>
</dbReference>
<accession>A0A495JJE6</accession>
<name>A0A495JJE6_9ACTN</name>